<evidence type="ECO:0000256" key="7">
    <source>
        <dbReference type="ARBA" id="ARBA00022741"/>
    </source>
</evidence>
<dbReference type="InterPro" id="IPR011642">
    <property type="entry name" value="Gate_dom"/>
</dbReference>
<evidence type="ECO:0000259" key="17">
    <source>
        <dbReference type="PROSITE" id="PS51711"/>
    </source>
</evidence>
<evidence type="ECO:0000313" key="18">
    <source>
        <dbReference type="EMBL" id="AUH71678.1"/>
    </source>
</evidence>
<evidence type="ECO:0000256" key="9">
    <source>
        <dbReference type="ARBA" id="ARBA00023004"/>
    </source>
</evidence>
<feature type="transmembrane region" description="Helical" evidence="16">
    <location>
        <begin position="275"/>
        <end position="295"/>
    </location>
</feature>
<dbReference type="InterPro" id="IPR027417">
    <property type="entry name" value="P-loop_NTPase"/>
</dbReference>
<feature type="transmembrane region" description="Helical" evidence="16">
    <location>
        <begin position="446"/>
        <end position="466"/>
    </location>
</feature>
<evidence type="ECO:0000256" key="14">
    <source>
        <dbReference type="PIRSR" id="PIRSR603373-1"/>
    </source>
</evidence>
<evidence type="ECO:0000256" key="6">
    <source>
        <dbReference type="ARBA" id="ARBA00022692"/>
    </source>
</evidence>
<feature type="binding site" evidence="14">
    <location>
        <begin position="118"/>
        <end position="121"/>
    </location>
    <ligand>
        <name>GTP</name>
        <dbReference type="ChEBI" id="CHEBI:37565"/>
        <label>1</label>
    </ligand>
</feature>
<evidence type="ECO:0000256" key="15">
    <source>
        <dbReference type="PIRSR" id="PIRSR603373-2"/>
    </source>
</evidence>
<feature type="binding site" evidence="15">
    <location>
        <position position="20"/>
    </location>
    <ligand>
        <name>Mg(2+)</name>
        <dbReference type="ChEBI" id="CHEBI:18420"/>
        <label>2</label>
    </ligand>
</feature>
<keyword evidence="11 14" id="KW-0342">GTP-binding</keyword>
<dbReference type="Pfam" id="PF02421">
    <property type="entry name" value="FeoB_N"/>
    <property type="match status" value="1"/>
</dbReference>
<keyword evidence="19" id="KW-1185">Reference proteome</keyword>
<reference evidence="18 19" key="1">
    <citation type="submission" date="2017-12" db="EMBL/GenBank/DDBJ databases">
        <title>Legionella sainthelensi LA01-117, whole genome sequence of a clinical isolate from New Zealand.</title>
        <authorList>
            <person name="Cree S.L."/>
            <person name="Slow S."/>
            <person name="Kennedy M.A."/>
            <person name="Murdoch D.R."/>
            <person name="Biggs P.J."/>
            <person name="Anderson T."/>
        </authorList>
    </citation>
    <scope>NUCLEOTIDE SEQUENCE [LARGE SCALE GENOMIC DNA]</scope>
    <source>
        <strain evidence="18 19">LA01-117</strain>
    </source>
</reference>
<feature type="binding site" evidence="14">
    <location>
        <begin position="33"/>
        <end position="37"/>
    </location>
    <ligand>
        <name>GTP</name>
        <dbReference type="ChEBI" id="CHEBI:37565"/>
        <label>1</label>
    </ligand>
</feature>
<dbReference type="Gene3D" id="3.40.50.300">
    <property type="entry name" value="P-loop containing nucleotide triphosphate hydrolases"/>
    <property type="match status" value="1"/>
</dbReference>
<feature type="transmembrane region" description="Helical" evidence="16">
    <location>
        <begin position="345"/>
        <end position="367"/>
    </location>
</feature>
<accession>A0A2H5FJE8</accession>
<keyword evidence="4 16" id="KW-0410">Iron transport</keyword>
<feature type="binding site" evidence="14">
    <location>
        <begin position="8"/>
        <end position="15"/>
    </location>
    <ligand>
        <name>GTP</name>
        <dbReference type="ChEBI" id="CHEBI:37565"/>
        <label>1</label>
    </ligand>
</feature>
<dbReference type="Pfam" id="PF07670">
    <property type="entry name" value="Gate"/>
    <property type="match status" value="2"/>
</dbReference>
<feature type="transmembrane region" description="Helical" evidence="16">
    <location>
        <begin position="414"/>
        <end position="440"/>
    </location>
</feature>
<evidence type="ECO:0000256" key="5">
    <source>
        <dbReference type="ARBA" id="ARBA00022519"/>
    </source>
</evidence>
<evidence type="ECO:0000256" key="13">
    <source>
        <dbReference type="NCBIfam" id="TIGR00437"/>
    </source>
</evidence>
<evidence type="ECO:0000256" key="4">
    <source>
        <dbReference type="ARBA" id="ARBA00022496"/>
    </source>
</evidence>
<dbReference type="InterPro" id="IPR005225">
    <property type="entry name" value="Small_GTP-bd"/>
</dbReference>
<dbReference type="GO" id="GO:0005886">
    <property type="term" value="C:plasma membrane"/>
    <property type="evidence" value="ECO:0007669"/>
    <property type="project" value="UniProtKB-SubCell"/>
</dbReference>
<dbReference type="KEGG" id="lsh:CAB17_06060"/>
<keyword evidence="12 16" id="KW-0472">Membrane</keyword>
<evidence type="ECO:0000256" key="3">
    <source>
        <dbReference type="ARBA" id="ARBA00022475"/>
    </source>
</evidence>
<dbReference type="PANTHER" id="PTHR43185:SF1">
    <property type="entry name" value="FE(2+) TRANSPORTER FEOB"/>
    <property type="match status" value="1"/>
</dbReference>
<dbReference type="PRINTS" id="PR00326">
    <property type="entry name" value="GTP1OBG"/>
</dbReference>
<proteinExistence type="inferred from homology"/>
<feature type="transmembrane region" description="Helical" evidence="16">
    <location>
        <begin position="501"/>
        <end position="525"/>
    </location>
</feature>
<feature type="domain" description="FeoB-type G" evidence="17">
    <location>
        <begin position="1"/>
        <end position="167"/>
    </location>
</feature>
<evidence type="ECO:0000256" key="16">
    <source>
        <dbReference type="RuleBase" id="RU362098"/>
    </source>
</evidence>
<dbReference type="PANTHER" id="PTHR43185">
    <property type="entry name" value="FERROUS IRON TRANSPORT PROTEIN B"/>
    <property type="match status" value="1"/>
</dbReference>
<dbReference type="InterPro" id="IPR003373">
    <property type="entry name" value="Fe2_transport_prot-B"/>
</dbReference>
<dbReference type="Proteomes" id="UP000234343">
    <property type="component" value="Chromosome"/>
</dbReference>
<keyword evidence="8 16" id="KW-1133">Transmembrane helix</keyword>
<dbReference type="CDD" id="cd01879">
    <property type="entry name" value="FeoB"/>
    <property type="match status" value="1"/>
</dbReference>
<evidence type="ECO:0000256" key="2">
    <source>
        <dbReference type="ARBA" id="ARBA00022448"/>
    </source>
</evidence>
<dbReference type="FunFam" id="3.40.50.300:FF:000426">
    <property type="entry name" value="Ferrous iron transport protein B"/>
    <property type="match status" value="1"/>
</dbReference>
<name>A0A2H5FJE8_9GAMM</name>
<evidence type="ECO:0000256" key="12">
    <source>
        <dbReference type="ARBA" id="ARBA00023136"/>
    </source>
</evidence>
<feature type="transmembrane region" description="Helical" evidence="16">
    <location>
        <begin position="716"/>
        <end position="735"/>
    </location>
</feature>
<dbReference type="SUPFAM" id="SSF52540">
    <property type="entry name" value="P-loop containing nucleoside triphosphate hydrolases"/>
    <property type="match status" value="1"/>
</dbReference>
<organism evidence="18 19">
    <name type="scientific">Legionella sainthelensi</name>
    <dbReference type="NCBI Taxonomy" id="28087"/>
    <lineage>
        <taxon>Bacteria</taxon>
        <taxon>Pseudomonadati</taxon>
        <taxon>Pseudomonadota</taxon>
        <taxon>Gammaproteobacteria</taxon>
        <taxon>Legionellales</taxon>
        <taxon>Legionellaceae</taxon>
        <taxon>Legionella</taxon>
    </lineage>
</organism>
<gene>
    <name evidence="18" type="ORF">CAB17_06060</name>
</gene>
<keyword evidence="15" id="KW-0479">Metal-binding</keyword>
<keyword evidence="10" id="KW-0406">Ion transport</keyword>
<dbReference type="RefSeq" id="WP_101899387.1">
    <property type="nucleotide sequence ID" value="NZ_CP025491.2"/>
</dbReference>
<feature type="transmembrane region" description="Helical" evidence="16">
    <location>
        <begin position="656"/>
        <end position="677"/>
    </location>
</feature>
<feature type="transmembrane region" description="Helical" evidence="16">
    <location>
        <begin position="684"/>
        <end position="704"/>
    </location>
</feature>
<dbReference type="EMBL" id="CP025491">
    <property type="protein sequence ID" value="AUH71678.1"/>
    <property type="molecule type" value="Genomic_DNA"/>
</dbReference>
<sequence length="750" mass="82148">MTHVLLVGNPNCGKTTLFNALTGDSQRIGNWPGVTVEKKTGEFLLDGQRISITDLPGVYSLVANADGVSQDERIAAQAVVSMQADCIINVIDACHLERHLYLTTQILELGTPVILALNMMDIALQRGITIDINALSQQLGCPVVAIQAHKMVGIPLLKQALLQLPKTLMPWTLPLSKPIQETLIALERQLIHEGYSQSRAFYQARRIAEGDVLLLGQTLSKNLASLNPEEANLDILLADARYQKIHEIVTTVQKKRSDASEHFTAKVDRIVLHRFWALPIFFAMMYLMFLFAINIGGAFQDFFDISTDTLFVQGSAWLLEQIHAPNWLIALLANGVGKGINTTLTFIPVIAAMFFFLSLLETSGYMARAAFVVDKAMRALGLPGKSFVPMIVGFGCNVPAIMAARTLDSERDRLLTVMMSPFMSCSARLAIYAVFVAAFFPSGGQNIVFSLYIIGILMAVLTGFILRKSTLKGHASPLILELPAYHKPALKRLIKETLMRLRFFVLRAGKLILPVCVLLGGLNAITIDGGINSGEASTQSLLSLMAQWITPFFAPMGIHQDNWPATVGLLTGMLAKEVVVGTLNSLYAQVGQVGEMAAAHFDLWIGMKAAFWSIPENLSQLGSALANPVLASAADSPVSQSVYGVMAQRFDGQIGAFAYLLFVLLYIPCVSTMAVIRQEANRKLMWVSVIWSFVVAYMAAVLFYQTAKWLQSSGLSISWIIGFLFVLFLIIVIPISKKRSMRRANAAANT</sequence>
<keyword evidence="9 16" id="KW-0408">Iron</keyword>
<dbReference type="AlphaFoldDB" id="A0A2H5FJE8"/>
<keyword evidence="2 16" id="KW-0813">Transport</keyword>
<dbReference type="GO" id="GO:0015093">
    <property type="term" value="F:ferrous iron transmembrane transporter activity"/>
    <property type="evidence" value="ECO:0007669"/>
    <property type="project" value="UniProtKB-UniRule"/>
</dbReference>
<dbReference type="NCBIfam" id="TIGR00231">
    <property type="entry name" value="small_GTP"/>
    <property type="match status" value="1"/>
</dbReference>
<dbReference type="NCBIfam" id="TIGR00437">
    <property type="entry name" value="feoB"/>
    <property type="match status" value="1"/>
</dbReference>
<dbReference type="InterPro" id="IPR011640">
    <property type="entry name" value="Fe2_transport_prot_B_C"/>
</dbReference>
<evidence type="ECO:0000256" key="8">
    <source>
        <dbReference type="ARBA" id="ARBA00022989"/>
    </source>
</evidence>
<keyword evidence="6 16" id="KW-0812">Transmembrane</keyword>
<comment type="subcellular location">
    <subcellularLocation>
        <location evidence="1 16">Cell inner membrane</location>
        <topology evidence="1 16">Multi-pass membrane protein</topology>
    </subcellularLocation>
</comment>
<evidence type="ECO:0000256" key="10">
    <source>
        <dbReference type="ARBA" id="ARBA00023065"/>
    </source>
</evidence>
<keyword evidence="15" id="KW-0460">Magnesium</keyword>
<dbReference type="GO" id="GO:0046872">
    <property type="term" value="F:metal ion binding"/>
    <property type="evidence" value="ECO:0007669"/>
    <property type="project" value="UniProtKB-KW"/>
</dbReference>
<keyword evidence="3" id="KW-1003">Cell membrane</keyword>
<dbReference type="Gene3D" id="1.10.287.1770">
    <property type="match status" value="1"/>
</dbReference>
<protein>
    <recommendedName>
        <fullName evidence="13 16">Ferrous iron transport protein B</fullName>
    </recommendedName>
</protein>
<dbReference type="InterPro" id="IPR006073">
    <property type="entry name" value="GTP-bd"/>
</dbReference>
<feature type="binding site" evidence="14">
    <location>
        <begin position="54"/>
        <end position="57"/>
    </location>
    <ligand>
        <name>GTP</name>
        <dbReference type="ChEBI" id="CHEBI:37565"/>
        <label>1</label>
    </ligand>
</feature>
<dbReference type="PROSITE" id="PS51711">
    <property type="entry name" value="G_FEOB"/>
    <property type="match status" value="1"/>
</dbReference>
<evidence type="ECO:0000313" key="19">
    <source>
        <dbReference type="Proteomes" id="UP000234343"/>
    </source>
</evidence>
<evidence type="ECO:0000256" key="1">
    <source>
        <dbReference type="ARBA" id="ARBA00004429"/>
    </source>
</evidence>
<dbReference type="Pfam" id="PF07664">
    <property type="entry name" value="FeoB_C"/>
    <property type="match status" value="1"/>
</dbReference>
<keyword evidence="7 14" id="KW-0547">Nucleotide-binding</keyword>
<evidence type="ECO:0000256" key="11">
    <source>
        <dbReference type="ARBA" id="ARBA00023134"/>
    </source>
</evidence>
<comment type="function">
    <text evidence="16">Probable transporter of a GTP-driven Fe(2+) uptake system.</text>
</comment>
<keyword evidence="5" id="KW-0997">Cell inner membrane</keyword>
<feature type="binding site" evidence="14">
    <location>
        <begin position="147"/>
        <end position="149"/>
    </location>
    <ligand>
        <name>GTP</name>
        <dbReference type="ChEBI" id="CHEBI:37565"/>
        <label>1</label>
    </ligand>
</feature>
<dbReference type="InterPro" id="IPR050860">
    <property type="entry name" value="FeoB_GTPase"/>
</dbReference>
<feature type="binding site" evidence="15">
    <location>
        <position position="23"/>
    </location>
    <ligand>
        <name>Mg(2+)</name>
        <dbReference type="ChEBI" id="CHEBI:18420"/>
        <label>2</label>
    </ligand>
</feature>
<dbReference type="NCBIfam" id="NF007105">
    <property type="entry name" value="PRK09554.1"/>
    <property type="match status" value="1"/>
</dbReference>
<dbReference type="InterPro" id="IPR030389">
    <property type="entry name" value="G_FEOB_dom"/>
</dbReference>
<dbReference type="GO" id="GO:0005525">
    <property type="term" value="F:GTP binding"/>
    <property type="evidence" value="ECO:0007669"/>
    <property type="project" value="UniProtKB-KW"/>
</dbReference>
<feature type="transmembrane region" description="Helical" evidence="16">
    <location>
        <begin position="387"/>
        <end position="407"/>
    </location>
</feature>
<comment type="similarity">
    <text evidence="16">Belongs to the TRAFAC class TrmE-Era-EngA-EngB-Septin-like GTPase superfamily. FeoB GTPase (TC 9.A.8) family.</text>
</comment>
<feature type="binding site" evidence="15">
    <location>
        <position position="19"/>
    </location>
    <ligand>
        <name>Mg(2+)</name>
        <dbReference type="ChEBI" id="CHEBI:18420"/>
        <label>2</label>
    </ligand>
</feature>
<feature type="binding site" evidence="15">
    <location>
        <position position="22"/>
    </location>
    <ligand>
        <name>Mg(2+)</name>
        <dbReference type="ChEBI" id="CHEBI:18420"/>
        <label>1</label>
    </ligand>
</feature>